<organism evidence="1 2">
    <name type="scientific">Psilocybe cyanescens</name>
    <dbReference type="NCBI Taxonomy" id="93625"/>
    <lineage>
        <taxon>Eukaryota</taxon>
        <taxon>Fungi</taxon>
        <taxon>Dikarya</taxon>
        <taxon>Basidiomycota</taxon>
        <taxon>Agaricomycotina</taxon>
        <taxon>Agaricomycetes</taxon>
        <taxon>Agaricomycetidae</taxon>
        <taxon>Agaricales</taxon>
        <taxon>Agaricineae</taxon>
        <taxon>Strophariaceae</taxon>
        <taxon>Psilocybe</taxon>
    </lineage>
</organism>
<accession>A0A409XK28</accession>
<protein>
    <submittedName>
        <fullName evidence="1">Uncharacterized protein</fullName>
    </submittedName>
</protein>
<dbReference type="AlphaFoldDB" id="A0A409XK28"/>
<evidence type="ECO:0000313" key="1">
    <source>
        <dbReference type="EMBL" id="PPQ91133.1"/>
    </source>
</evidence>
<dbReference type="InParanoid" id="A0A409XK28"/>
<dbReference type="OrthoDB" id="5946233at2759"/>
<dbReference type="STRING" id="93625.A0A409XK28"/>
<dbReference type="Proteomes" id="UP000283269">
    <property type="component" value="Unassembled WGS sequence"/>
</dbReference>
<gene>
    <name evidence="1" type="ORF">CVT25_013281</name>
</gene>
<sequence>DFVVEYFKIFEPQLVKECKAGQLKRRRFWSAGINDLWAVDQHDKWKKFGLALHTGIYPFPGKIHWMKVWWTNNNPKLIALYYIDRVEATGYMPLVSQSDPGSENYGIVNAQTVLRHWHDSSLVGTIQHRWMRHKKNVMLEIAWSQLRRRFTPGFEDILQCGVTNDWYDIGNPLDQELDSYVDKLNNTRKWANRNKVLPHGIPNDICDSPDHFGCLDFKVKVDKNAINYVRGLYAPPQDPVFELEKQLADTDPRNNLELVSGDELEGGIDEADGKGQYYMGLDALEDGDDFELEVQFTDEEYVDTEVIDEW</sequence>
<feature type="non-terminal residue" evidence="1">
    <location>
        <position position="1"/>
    </location>
</feature>
<dbReference type="PANTHER" id="PTHR46177:SF1">
    <property type="entry name" value="INTEGRASE CATALYTIC DOMAIN-CONTAINING PROTEIN"/>
    <property type="match status" value="1"/>
</dbReference>
<proteinExistence type="predicted"/>
<evidence type="ECO:0000313" key="2">
    <source>
        <dbReference type="Proteomes" id="UP000283269"/>
    </source>
</evidence>
<dbReference type="PANTHER" id="PTHR46177">
    <property type="entry name" value="INTEGRASE CATALYTIC DOMAIN-CONTAINING PROTEIN"/>
    <property type="match status" value="1"/>
</dbReference>
<keyword evidence="2" id="KW-1185">Reference proteome</keyword>
<comment type="caution">
    <text evidence="1">The sequence shown here is derived from an EMBL/GenBank/DDBJ whole genome shotgun (WGS) entry which is preliminary data.</text>
</comment>
<dbReference type="EMBL" id="NHYD01001470">
    <property type="protein sequence ID" value="PPQ91133.1"/>
    <property type="molecule type" value="Genomic_DNA"/>
</dbReference>
<name>A0A409XK28_PSICY</name>
<reference evidence="1 2" key="1">
    <citation type="journal article" date="2018" name="Evol. Lett.">
        <title>Horizontal gene cluster transfer increased hallucinogenic mushroom diversity.</title>
        <authorList>
            <person name="Reynolds H.T."/>
            <person name="Vijayakumar V."/>
            <person name="Gluck-Thaler E."/>
            <person name="Korotkin H.B."/>
            <person name="Matheny P.B."/>
            <person name="Slot J.C."/>
        </authorList>
    </citation>
    <scope>NUCLEOTIDE SEQUENCE [LARGE SCALE GENOMIC DNA]</scope>
    <source>
        <strain evidence="1 2">2631</strain>
    </source>
</reference>